<accession>A0A0S3KET7</accession>
<feature type="signal peptide" evidence="2">
    <location>
        <begin position="1"/>
        <end position="23"/>
    </location>
</feature>
<evidence type="ECO:0000313" key="6">
    <source>
        <dbReference type="Proteomes" id="UP000065511"/>
    </source>
</evidence>
<dbReference type="AlphaFoldDB" id="A0A0S3KET7"/>
<proteinExistence type="predicted"/>
<protein>
    <submittedName>
        <fullName evidence="4">Peptidase</fullName>
    </submittedName>
</protein>
<gene>
    <name evidence="4" type="ORF">ATZ33_15830</name>
    <name evidence="5" type="ORF">RV15_GL001996</name>
</gene>
<evidence type="ECO:0000256" key="2">
    <source>
        <dbReference type="SAM" id="SignalP"/>
    </source>
</evidence>
<feature type="compositionally biased region" description="Low complexity" evidence="1">
    <location>
        <begin position="28"/>
        <end position="45"/>
    </location>
</feature>
<feature type="domain" description="WxL" evidence="3">
    <location>
        <begin position="42"/>
        <end position="228"/>
    </location>
</feature>
<feature type="region of interest" description="Disordered" evidence="1">
    <location>
        <begin position="28"/>
        <end position="79"/>
    </location>
</feature>
<keyword evidence="6" id="KW-1185">Reference proteome</keyword>
<organism evidence="5 7">
    <name type="scientific">Enterococcus silesiacus</name>
    <dbReference type="NCBI Taxonomy" id="332949"/>
    <lineage>
        <taxon>Bacteria</taxon>
        <taxon>Bacillati</taxon>
        <taxon>Bacillota</taxon>
        <taxon>Bacilli</taxon>
        <taxon>Lactobacillales</taxon>
        <taxon>Enterococcaceae</taxon>
        <taxon>Enterococcus</taxon>
    </lineage>
</organism>
<dbReference type="EMBL" id="CP013614">
    <property type="protein sequence ID" value="ALS02795.1"/>
    <property type="molecule type" value="Genomic_DNA"/>
</dbReference>
<dbReference type="KEGG" id="ess:ATZ33_15830"/>
<evidence type="ECO:0000256" key="1">
    <source>
        <dbReference type="SAM" id="MobiDB-lite"/>
    </source>
</evidence>
<feature type="chain" id="PRO_5043455896" evidence="2">
    <location>
        <begin position="24"/>
        <end position="230"/>
    </location>
</feature>
<evidence type="ECO:0000313" key="5">
    <source>
        <dbReference type="EMBL" id="OJG87232.1"/>
    </source>
</evidence>
<name>A0A0S3KET7_9ENTE</name>
<evidence type="ECO:0000313" key="7">
    <source>
        <dbReference type="Proteomes" id="UP000183039"/>
    </source>
</evidence>
<dbReference type="Proteomes" id="UP000065511">
    <property type="component" value="Chromosome"/>
</dbReference>
<dbReference type="EMBL" id="JXLC01000029">
    <property type="protein sequence ID" value="OJG87232.1"/>
    <property type="molecule type" value="Genomic_DNA"/>
</dbReference>
<dbReference type="RefSeq" id="WP_071878975.1">
    <property type="nucleotide sequence ID" value="NZ_JXLC01000029.1"/>
</dbReference>
<dbReference type="OrthoDB" id="2356942at2"/>
<dbReference type="Pfam" id="PF13731">
    <property type="entry name" value="WxL"/>
    <property type="match status" value="1"/>
</dbReference>
<evidence type="ECO:0000259" key="3">
    <source>
        <dbReference type="Pfam" id="PF13731"/>
    </source>
</evidence>
<dbReference type="InterPro" id="IPR027994">
    <property type="entry name" value="WxL_dom"/>
</dbReference>
<dbReference type="Proteomes" id="UP000183039">
    <property type="component" value="Unassembled WGS sequence"/>
</dbReference>
<keyword evidence="2" id="KW-0732">Signal</keyword>
<reference evidence="5 7" key="1">
    <citation type="submission" date="2014-12" db="EMBL/GenBank/DDBJ databases">
        <title>Draft genome sequences of 29 type strains of Enterococci.</title>
        <authorList>
            <person name="Zhong Z."/>
            <person name="Sun Z."/>
            <person name="Liu W."/>
            <person name="Zhang W."/>
            <person name="Zhang H."/>
        </authorList>
    </citation>
    <scope>NUCLEOTIDE SEQUENCE [LARGE SCALE GENOMIC DNA]</scope>
    <source>
        <strain evidence="5 7">DSM 22801</strain>
    </source>
</reference>
<reference evidence="4 6" key="2">
    <citation type="submission" date="2015-12" db="EMBL/GenBank/DDBJ databases">
        <authorList>
            <person name="Lauer A."/>
            <person name="Humrighouse B."/>
            <person name="Loparev V."/>
            <person name="Shewmaker P.L."/>
            <person name="Whitney A.M."/>
            <person name="McLaughlin R.W."/>
        </authorList>
    </citation>
    <scope>NUCLEOTIDE SEQUENCE [LARGE SCALE GENOMIC DNA]</scope>
    <source>
        <strain evidence="4 6">LMG 23085</strain>
    </source>
</reference>
<sequence length="230" mass="24265">MKKIIFGTLLSTVLLTGGVVVHAEGQTEGQDWTTTTGTPDGKGATSHAHMTLQPGDGTTDPTDPIDPSEPGGETGNKGPLTIDNVTPLEFGEHKLAGGESIYSSTSEHPNVQITDSRGEGKGWTLQITSSQFTDIKDAKKTLKGAVLTLPAGELKTIDGNVSGKPTTKEIHLATDQPTAEVLMVAKDKTGMGTWEDLFNEENVTVKVPAGNFSGEYVSTLTWTMLDTPKA</sequence>
<evidence type="ECO:0000313" key="4">
    <source>
        <dbReference type="EMBL" id="ALS02795.1"/>
    </source>
</evidence>